<accession>A0A6H1NYT1</accession>
<dbReference type="InterPro" id="IPR013108">
    <property type="entry name" value="Amidohydro_3"/>
</dbReference>
<dbReference type="InterPro" id="IPR011059">
    <property type="entry name" value="Metal-dep_hydrolase_composite"/>
</dbReference>
<dbReference type="Gene3D" id="2.30.40.10">
    <property type="entry name" value="Urease, subunit C, domain 1"/>
    <property type="match status" value="1"/>
</dbReference>
<dbReference type="PANTHER" id="PTHR22642">
    <property type="entry name" value="IMIDAZOLONEPROPIONASE"/>
    <property type="match status" value="1"/>
</dbReference>
<feature type="domain" description="Amidohydrolase 3" evidence="1">
    <location>
        <begin position="56"/>
        <end position="531"/>
    </location>
</feature>
<reference evidence="2 3" key="2">
    <citation type="submission" date="2020-04" db="EMBL/GenBank/DDBJ databases">
        <authorList>
            <person name="Fomenkov A."/>
            <person name="Anton B.P."/>
            <person name="Roberts R.J."/>
        </authorList>
    </citation>
    <scope>NUCLEOTIDE SEQUENCE [LARGE SCALE GENOMIC DNA]</scope>
    <source>
        <strain evidence="2 3">S2</strain>
    </source>
</reference>
<dbReference type="SUPFAM" id="SSF51338">
    <property type="entry name" value="Composite domain of metallo-dependent hydrolases"/>
    <property type="match status" value="1"/>
</dbReference>
<proteinExistence type="predicted"/>
<name>A0A6H1NYT1_PRIMG</name>
<dbReference type="EMBL" id="CP051128">
    <property type="protein sequence ID" value="QIZ06480.1"/>
    <property type="molecule type" value="Genomic_DNA"/>
</dbReference>
<dbReference type="InterPro" id="IPR033932">
    <property type="entry name" value="YtcJ-like"/>
</dbReference>
<dbReference type="Gene3D" id="3.10.310.70">
    <property type="match status" value="1"/>
</dbReference>
<dbReference type="Pfam" id="PF07969">
    <property type="entry name" value="Amidohydro_3"/>
    <property type="match status" value="1"/>
</dbReference>
<gene>
    <name evidence="2" type="ORF">HFZ78_06980</name>
</gene>
<dbReference type="CDD" id="cd01300">
    <property type="entry name" value="YtcJ_like"/>
    <property type="match status" value="1"/>
</dbReference>
<dbReference type="GO" id="GO:0016810">
    <property type="term" value="F:hydrolase activity, acting on carbon-nitrogen (but not peptide) bonds"/>
    <property type="evidence" value="ECO:0007669"/>
    <property type="project" value="InterPro"/>
</dbReference>
<dbReference type="SUPFAM" id="SSF51556">
    <property type="entry name" value="Metallo-dependent hydrolases"/>
    <property type="match status" value="1"/>
</dbReference>
<protein>
    <submittedName>
        <fullName evidence="2">Amidohydrolase</fullName>
    </submittedName>
</protein>
<sequence length="540" mass="61188">MKADIVLSSYAVFTGLEDLAKPGAIAIRGNRIIAVGSSEEIESYVGDNTLVYYYGNQLIMPGFHDFHVHAMMGSLSLESVNLFEARSEKEAVEMVQRYTETKPEEDWIIGFMWDSSYWEDKRFPNRFSLDKVFPDRPVILFHAEGHYSWVNTKALEIAKINGQTQNPPNGVIEKGEDGEPTGILIEEASSLITKYAYDLPKEKKRNLFKGFLNEAARYGVTSVNNLYGTETLSKLDDFEVFREFEDMEALTVRMHLFPALDGDIEEAIKLRDKYKTNKLRVSGLKQFIDGVVTSRTAYMLEPYSDQPETYGMPARSPEEIKDWVVEADQHGFSIRFHAIGDAAIRFALDAYENAQKVNGERDARHAIEHIEVIHPEDISRFMSLKVIASMQPDHLALSERETYTERIGYEREKYVFVINSLINSGARLALGTDFPIDSLNPLQQIYRAVTRIDSGGEVVWNAEERISLSEALKAYTYGSAFGTFREHELGTLEVGKLADIVVLDQNLFDITPKDIVQAKVQLTIIDGKIVFNGQRIPTEI</sequence>
<keyword evidence="2" id="KW-0378">Hydrolase</keyword>
<dbReference type="InterPro" id="IPR032466">
    <property type="entry name" value="Metal_Hydrolase"/>
</dbReference>
<evidence type="ECO:0000313" key="3">
    <source>
        <dbReference type="Proteomes" id="UP000501868"/>
    </source>
</evidence>
<evidence type="ECO:0000313" key="2">
    <source>
        <dbReference type="EMBL" id="QIZ06480.1"/>
    </source>
</evidence>
<dbReference type="Gene3D" id="3.20.20.140">
    <property type="entry name" value="Metal-dependent hydrolases"/>
    <property type="match status" value="1"/>
</dbReference>
<reference evidence="2 3" key="1">
    <citation type="submission" date="2020-04" db="EMBL/GenBank/DDBJ databases">
        <title>Genome-Wide Identification of 5-Methylcytosine Sites in Bacterial Genomes By High-Throughput Sequencing of MspJI Restriction Fragments.</title>
        <authorList>
            <person name="Wu V."/>
        </authorList>
    </citation>
    <scope>NUCLEOTIDE SEQUENCE [LARGE SCALE GENOMIC DNA]</scope>
    <source>
        <strain evidence="2 3">S2</strain>
    </source>
</reference>
<dbReference type="PANTHER" id="PTHR22642:SF2">
    <property type="entry name" value="PROTEIN LONG AFTER FAR-RED 3"/>
    <property type="match status" value="1"/>
</dbReference>
<dbReference type="Proteomes" id="UP000501868">
    <property type="component" value="Chromosome"/>
</dbReference>
<organism evidence="2 3">
    <name type="scientific">Priestia megaterium</name>
    <name type="common">Bacillus megaterium</name>
    <dbReference type="NCBI Taxonomy" id="1404"/>
    <lineage>
        <taxon>Bacteria</taxon>
        <taxon>Bacillati</taxon>
        <taxon>Bacillota</taxon>
        <taxon>Bacilli</taxon>
        <taxon>Bacillales</taxon>
        <taxon>Bacillaceae</taxon>
        <taxon>Priestia</taxon>
    </lineage>
</organism>
<evidence type="ECO:0000259" key="1">
    <source>
        <dbReference type="Pfam" id="PF07969"/>
    </source>
</evidence>
<dbReference type="AlphaFoldDB" id="A0A6H1NYT1"/>